<feature type="region of interest" description="Disordered" evidence="1">
    <location>
        <begin position="115"/>
        <end position="143"/>
    </location>
</feature>
<gene>
    <name evidence="3" type="ORF">MNB_SV-4-196</name>
</gene>
<dbReference type="InterPro" id="IPR011992">
    <property type="entry name" value="EF-hand-dom_pair"/>
</dbReference>
<protein>
    <recommendedName>
        <fullName evidence="2">EF-hand domain-containing protein</fullName>
    </recommendedName>
</protein>
<accession>A0A1W1E6T1</accession>
<name>A0A1W1E6T1_9ZZZZ</name>
<sequence length="165" mass="18720">MKKLALIALLATAAWSVDYSQMSTEELMKLRGTLSPAERPAFRAEMQKRMQAMSPQQRQQMMQGRRMGKGMGQGCGMRQGRQGMQNRPSYADFDLNHDGKVTQKEFYDAQAARMTQRAKEGRPMKNAANAPTFKTIDSNGDGVISESEFNTFRMQRMQAKRAQQK</sequence>
<dbReference type="SUPFAM" id="SSF47473">
    <property type="entry name" value="EF-hand"/>
    <property type="match status" value="1"/>
</dbReference>
<dbReference type="GO" id="GO:0005509">
    <property type="term" value="F:calcium ion binding"/>
    <property type="evidence" value="ECO:0007669"/>
    <property type="project" value="InterPro"/>
</dbReference>
<evidence type="ECO:0000313" key="3">
    <source>
        <dbReference type="EMBL" id="SFV89630.1"/>
    </source>
</evidence>
<proteinExistence type="predicted"/>
<dbReference type="InterPro" id="IPR038310">
    <property type="entry name" value="DUF1104_sf"/>
</dbReference>
<feature type="region of interest" description="Disordered" evidence="1">
    <location>
        <begin position="64"/>
        <end position="95"/>
    </location>
</feature>
<dbReference type="Pfam" id="PF06518">
    <property type="entry name" value="DUF1104"/>
    <property type="match status" value="1"/>
</dbReference>
<dbReference type="PROSITE" id="PS00018">
    <property type="entry name" value="EF_HAND_1"/>
    <property type="match status" value="2"/>
</dbReference>
<feature type="domain" description="EF-hand" evidence="2">
    <location>
        <begin position="133"/>
        <end position="159"/>
    </location>
</feature>
<dbReference type="Gene3D" id="1.10.238.10">
    <property type="entry name" value="EF-hand"/>
    <property type="match status" value="1"/>
</dbReference>
<dbReference type="AlphaFoldDB" id="A0A1W1E6T1"/>
<dbReference type="PROSITE" id="PS50222">
    <property type="entry name" value="EF_HAND_2"/>
    <property type="match status" value="1"/>
</dbReference>
<dbReference type="InterPro" id="IPR009488">
    <property type="entry name" value="DUF1104"/>
</dbReference>
<dbReference type="Gene3D" id="1.20.120.1430">
    <property type="entry name" value="HP0721 helical bundle"/>
    <property type="match status" value="1"/>
</dbReference>
<dbReference type="InterPro" id="IPR002048">
    <property type="entry name" value="EF_hand_dom"/>
</dbReference>
<reference evidence="3" key="1">
    <citation type="submission" date="2016-10" db="EMBL/GenBank/DDBJ databases">
        <authorList>
            <person name="de Groot N.N."/>
        </authorList>
    </citation>
    <scope>NUCLEOTIDE SEQUENCE</scope>
</reference>
<dbReference type="InterPro" id="IPR018247">
    <property type="entry name" value="EF_Hand_1_Ca_BS"/>
</dbReference>
<evidence type="ECO:0000256" key="1">
    <source>
        <dbReference type="SAM" id="MobiDB-lite"/>
    </source>
</evidence>
<evidence type="ECO:0000259" key="2">
    <source>
        <dbReference type="PROSITE" id="PS50222"/>
    </source>
</evidence>
<dbReference type="Pfam" id="PF13499">
    <property type="entry name" value="EF-hand_7"/>
    <property type="match status" value="1"/>
</dbReference>
<dbReference type="EMBL" id="FPIB01000001">
    <property type="protein sequence ID" value="SFV89630.1"/>
    <property type="molecule type" value="Genomic_DNA"/>
</dbReference>
<feature type="compositionally biased region" description="Low complexity" evidence="1">
    <location>
        <begin position="78"/>
        <end position="87"/>
    </location>
</feature>
<organism evidence="3">
    <name type="scientific">hydrothermal vent metagenome</name>
    <dbReference type="NCBI Taxonomy" id="652676"/>
    <lineage>
        <taxon>unclassified sequences</taxon>
        <taxon>metagenomes</taxon>
        <taxon>ecological metagenomes</taxon>
    </lineage>
</organism>